<feature type="domain" description="Carboxylesterase type B" evidence="2">
    <location>
        <begin position="1"/>
        <end position="116"/>
    </location>
</feature>
<dbReference type="PANTHER" id="PTHR11559">
    <property type="entry name" value="CARBOXYLESTERASE"/>
    <property type="match status" value="1"/>
</dbReference>
<evidence type="ECO:0000256" key="1">
    <source>
        <dbReference type="ARBA" id="ARBA00023180"/>
    </source>
</evidence>
<dbReference type="PROSITE" id="PS00941">
    <property type="entry name" value="CARBOXYLESTERASE_B_2"/>
    <property type="match status" value="1"/>
</dbReference>
<dbReference type="InterPro" id="IPR002018">
    <property type="entry name" value="CarbesteraseB"/>
</dbReference>
<gene>
    <name evidence="3" type="ORF">TPAB3V08_LOCUS8641</name>
</gene>
<organism evidence="3 4">
    <name type="scientific">Timema podura</name>
    <name type="common">Walking stick</name>
    <dbReference type="NCBI Taxonomy" id="61482"/>
    <lineage>
        <taxon>Eukaryota</taxon>
        <taxon>Metazoa</taxon>
        <taxon>Ecdysozoa</taxon>
        <taxon>Arthropoda</taxon>
        <taxon>Hexapoda</taxon>
        <taxon>Insecta</taxon>
        <taxon>Pterygota</taxon>
        <taxon>Neoptera</taxon>
        <taxon>Polyneoptera</taxon>
        <taxon>Phasmatodea</taxon>
        <taxon>Timematodea</taxon>
        <taxon>Timematoidea</taxon>
        <taxon>Timematidae</taxon>
        <taxon>Timema</taxon>
    </lineage>
</organism>
<reference evidence="3" key="1">
    <citation type="submission" date="2021-03" db="EMBL/GenBank/DDBJ databases">
        <authorList>
            <person name="Tran Van P."/>
        </authorList>
    </citation>
    <scope>NUCLEOTIDE SEQUENCE</scope>
</reference>
<proteinExistence type="predicted"/>
<dbReference type="Pfam" id="PF00135">
    <property type="entry name" value="COesterase"/>
    <property type="match status" value="1"/>
</dbReference>
<dbReference type="InterPro" id="IPR029058">
    <property type="entry name" value="AB_hydrolase_fold"/>
</dbReference>
<dbReference type="EMBL" id="CAJPIN010016885">
    <property type="protein sequence ID" value="CAG2061687.1"/>
    <property type="molecule type" value="Genomic_DNA"/>
</dbReference>
<evidence type="ECO:0000313" key="4">
    <source>
        <dbReference type="Proteomes" id="UP001153148"/>
    </source>
</evidence>
<feature type="non-terminal residue" evidence="3">
    <location>
        <position position="116"/>
    </location>
</feature>
<evidence type="ECO:0000313" key="3">
    <source>
        <dbReference type="EMBL" id="CAG2061687.1"/>
    </source>
</evidence>
<accession>A0ABN7P8E8</accession>
<comment type="caution">
    <text evidence="3">The sequence shown here is derived from an EMBL/GenBank/DDBJ whole genome shotgun (WGS) entry which is preliminary data.</text>
</comment>
<keyword evidence="4" id="KW-1185">Reference proteome</keyword>
<dbReference type="InterPro" id="IPR050309">
    <property type="entry name" value="Type-B_Carboxylest/Lipase"/>
</dbReference>
<dbReference type="Gene3D" id="3.40.50.1820">
    <property type="entry name" value="alpha/beta hydrolase"/>
    <property type="match status" value="1"/>
</dbReference>
<name>A0ABN7P8E8_TIMPD</name>
<protein>
    <recommendedName>
        <fullName evidence="2">Carboxylesterase type B domain-containing protein</fullName>
    </recommendedName>
</protein>
<dbReference type="SUPFAM" id="SSF53474">
    <property type="entry name" value="alpha/beta-Hydrolases"/>
    <property type="match status" value="1"/>
</dbReference>
<dbReference type="Proteomes" id="UP001153148">
    <property type="component" value="Unassembled WGS sequence"/>
</dbReference>
<evidence type="ECO:0000259" key="2">
    <source>
        <dbReference type="Pfam" id="PF00135"/>
    </source>
</evidence>
<keyword evidence="1" id="KW-0325">Glycoprotein</keyword>
<feature type="non-terminal residue" evidence="3">
    <location>
        <position position="1"/>
    </location>
</feature>
<sequence length="116" mass="12717">APQDPVAWEGIRDATTNGSNCAQITQHIPTSRRGTRDRTTFGSNWLQEDISGSEDCLYLNVYTPENTSSADSLPVMVYIYGGAFQGGSGSESTMGPEYILEKGIVIVFINYRVNIF</sequence>
<dbReference type="InterPro" id="IPR019819">
    <property type="entry name" value="Carboxylesterase_B_CS"/>
</dbReference>